<keyword evidence="2" id="KW-1185">Reference proteome</keyword>
<dbReference type="OrthoDB" id="10288456at2759"/>
<evidence type="ECO:0000313" key="1">
    <source>
        <dbReference type="EMBL" id="PQM36940.1"/>
    </source>
</evidence>
<sequence>MSERLTKPKGGGEDSNFIVMGSWMSRVTEIENTTDQTLELRECPEGDPEGKGSEPILLHPHKSKWIPATKFCQHSHDAARPRHLILVSSNGGGGNPETFATTDFITFEKFVIFRRENGNFGVQTTRAKGTGFLRIKLVKCLISFIQRP</sequence>
<comment type="caution">
    <text evidence="1">The sequence shown here is derived from an EMBL/GenBank/DDBJ whole genome shotgun (WGS) entry which is preliminary data.</text>
</comment>
<dbReference type="EMBL" id="PJQY01003504">
    <property type="protein sequence ID" value="PQM36940.1"/>
    <property type="molecule type" value="Genomic_DNA"/>
</dbReference>
<dbReference type="AlphaFoldDB" id="A0A314UHW3"/>
<dbReference type="Proteomes" id="UP000250321">
    <property type="component" value="Unassembled WGS sequence"/>
</dbReference>
<name>A0A314UHW3_PRUYE</name>
<evidence type="ECO:0000313" key="2">
    <source>
        <dbReference type="Proteomes" id="UP000250321"/>
    </source>
</evidence>
<gene>
    <name evidence="1" type="ORF">Pyn_13206</name>
</gene>
<protein>
    <submittedName>
        <fullName evidence="1">Uncharacterized protein</fullName>
    </submittedName>
</protein>
<accession>A0A314UHW3</accession>
<organism evidence="1 2">
    <name type="scientific">Prunus yedoensis var. nudiflora</name>
    <dbReference type="NCBI Taxonomy" id="2094558"/>
    <lineage>
        <taxon>Eukaryota</taxon>
        <taxon>Viridiplantae</taxon>
        <taxon>Streptophyta</taxon>
        <taxon>Embryophyta</taxon>
        <taxon>Tracheophyta</taxon>
        <taxon>Spermatophyta</taxon>
        <taxon>Magnoliopsida</taxon>
        <taxon>eudicotyledons</taxon>
        <taxon>Gunneridae</taxon>
        <taxon>Pentapetalae</taxon>
        <taxon>rosids</taxon>
        <taxon>fabids</taxon>
        <taxon>Rosales</taxon>
        <taxon>Rosaceae</taxon>
        <taxon>Amygdaloideae</taxon>
        <taxon>Amygdaleae</taxon>
        <taxon>Prunus</taxon>
    </lineage>
</organism>
<proteinExistence type="predicted"/>
<reference evidence="1 2" key="1">
    <citation type="submission" date="2018-02" db="EMBL/GenBank/DDBJ databases">
        <title>Draft genome of wild Prunus yedoensis var. nudiflora.</title>
        <authorList>
            <person name="Baek S."/>
            <person name="Kim J.-H."/>
            <person name="Choi K."/>
            <person name="Kim G.-B."/>
            <person name="Cho A."/>
            <person name="Jang H."/>
            <person name="Shin C.-H."/>
            <person name="Yu H.-J."/>
            <person name="Mun J.-H."/>
        </authorList>
    </citation>
    <scope>NUCLEOTIDE SEQUENCE [LARGE SCALE GENOMIC DNA]</scope>
    <source>
        <strain evidence="2">cv. Jeju island</strain>
        <tissue evidence="1">Leaf</tissue>
    </source>
</reference>